<feature type="binding site" evidence="7">
    <location>
        <position position="19"/>
    </location>
    <ligand>
        <name>tRNA</name>
        <dbReference type="ChEBI" id="CHEBI:17843"/>
    </ligand>
</feature>
<keyword evidence="7" id="KW-0963">Cytoplasm</keyword>
<organism evidence="10 11">
    <name type="scientific">Catenulispora yoronensis</name>
    <dbReference type="NCBI Taxonomy" id="450799"/>
    <lineage>
        <taxon>Bacteria</taxon>
        <taxon>Bacillati</taxon>
        <taxon>Actinomycetota</taxon>
        <taxon>Actinomycetes</taxon>
        <taxon>Catenulisporales</taxon>
        <taxon>Catenulisporaceae</taxon>
        <taxon>Catenulispora</taxon>
    </lineage>
</organism>
<dbReference type="PROSITE" id="PS01196">
    <property type="entry name" value="PEPT_TRNA_HYDROL_2"/>
    <property type="match status" value="1"/>
</dbReference>
<dbReference type="CDD" id="cd00462">
    <property type="entry name" value="PTH"/>
    <property type="match status" value="1"/>
</dbReference>
<dbReference type="InterPro" id="IPR001328">
    <property type="entry name" value="Pept_tRNA_hydro"/>
</dbReference>
<dbReference type="SUPFAM" id="SSF53178">
    <property type="entry name" value="Peptidyl-tRNA hydrolase-like"/>
    <property type="match status" value="1"/>
</dbReference>
<sequence>MTATDRWLIAGLGNPGPWFAGTRHNAGFAVVEHLAHHAGTRFHLTGPRHRTTEIDLAAHPTLLAKPLWTINQSGPPIAALLRTQRIAATHLVVIQDDLDFPFGTIRLKRGGGPGGHNGIRSVTEAIASRDYLRMRIGVGRPPKGQKLGSFVLGRFSEAEQQQLPDLLTRCAASLETLLTSGLDHAQTTLHTPQPVS</sequence>
<evidence type="ECO:0000256" key="8">
    <source>
        <dbReference type="RuleBase" id="RU000673"/>
    </source>
</evidence>
<feature type="active site" description="Proton acceptor" evidence="7">
    <location>
        <position position="24"/>
    </location>
</feature>
<keyword evidence="4 7" id="KW-0694">RNA-binding</keyword>
<comment type="caution">
    <text evidence="10">The sequence shown here is derived from an EMBL/GenBank/DDBJ whole genome shotgun (WGS) entry which is preliminary data.</text>
</comment>
<dbReference type="InterPro" id="IPR036416">
    <property type="entry name" value="Pept_tRNA_hydro_sf"/>
</dbReference>
<evidence type="ECO:0000256" key="5">
    <source>
        <dbReference type="ARBA" id="ARBA00038063"/>
    </source>
</evidence>
<dbReference type="GO" id="GO:0016787">
    <property type="term" value="F:hydrolase activity"/>
    <property type="evidence" value="ECO:0007669"/>
    <property type="project" value="UniProtKB-KW"/>
</dbReference>
<comment type="similarity">
    <text evidence="5 7 9">Belongs to the PTH family.</text>
</comment>
<comment type="subcellular location">
    <subcellularLocation>
        <location evidence="7">Cytoplasm</location>
    </subcellularLocation>
</comment>
<feature type="binding site" evidence="7">
    <location>
        <position position="117"/>
    </location>
    <ligand>
        <name>tRNA</name>
        <dbReference type="ChEBI" id="CHEBI:17843"/>
    </ligand>
</feature>
<dbReference type="HAMAP" id="MF_00083">
    <property type="entry name" value="Pept_tRNA_hydro_bact"/>
    <property type="match status" value="1"/>
</dbReference>
<keyword evidence="3 7" id="KW-0378">Hydrolase</keyword>
<evidence type="ECO:0000256" key="9">
    <source>
        <dbReference type="RuleBase" id="RU004320"/>
    </source>
</evidence>
<dbReference type="Proteomes" id="UP001500751">
    <property type="component" value="Unassembled WGS sequence"/>
</dbReference>
<comment type="subunit">
    <text evidence="7">Monomer.</text>
</comment>
<name>A0ABN2V8K6_9ACTN</name>
<keyword evidence="2 7" id="KW-0820">tRNA-binding</keyword>
<evidence type="ECO:0000256" key="1">
    <source>
        <dbReference type="ARBA" id="ARBA00013260"/>
    </source>
</evidence>
<evidence type="ECO:0000256" key="2">
    <source>
        <dbReference type="ARBA" id="ARBA00022555"/>
    </source>
</evidence>
<dbReference type="EC" id="3.1.1.29" evidence="1 7"/>
<protein>
    <recommendedName>
        <fullName evidence="6 7">Peptidyl-tRNA hydrolase</fullName>
        <shortName evidence="7">Pth</shortName>
        <ecNumber evidence="1 7">3.1.1.29</ecNumber>
    </recommendedName>
</protein>
<evidence type="ECO:0000256" key="6">
    <source>
        <dbReference type="ARBA" id="ARBA00050038"/>
    </source>
</evidence>
<evidence type="ECO:0000313" key="10">
    <source>
        <dbReference type="EMBL" id="GAA2054608.1"/>
    </source>
</evidence>
<evidence type="ECO:0000313" key="11">
    <source>
        <dbReference type="Proteomes" id="UP001500751"/>
    </source>
</evidence>
<reference evidence="11" key="1">
    <citation type="journal article" date="2019" name="Int. J. Syst. Evol. Microbiol.">
        <title>The Global Catalogue of Microorganisms (GCM) 10K type strain sequencing project: providing services to taxonomists for standard genome sequencing and annotation.</title>
        <authorList>
            <consortium name="The Broad Institute Genomics Platform"/>
            <consortium name="The Broad Institute Genome Sequencing Center for Infectious Disease"/>
            <person name="Wu L."/>
            <person name="Ma J."/>
        </authorList>
    </citation>
    <scope>NUCLEOTIDE SEQUENCE [LARGE SCALE GENOMIC DNA]</scope>
    <source>
        <strain evidence="11">JCM 16014</strain>
    </source>
</reference>
<dbReference type="PANTHER" id="PTHR17224:SF1">
    <property type="entry name" value="PEPTIDYL-TRNA HYDROLASE"/>
    <property type="match status" value="1"/>
</dbReference>
<evidence type="ECO:0000256" key="3">
    <source>
        <dbReference type="ARBA" id="ARBA00022801"/>
    </source>
</evidence>
<dbReference type="PROSITE" id="PS01195">
    <property type="entry name" value="PEPT_TRNA_HYDROL_1"/>
    <property type="match status" value="1"/>
</dbReference>
<evidence type="ECO:0000256" key="4">
    <source>
        <dbReference type="ARBA" id="ARBA00022884"/>
    </source>
</evidence>
<dbReference type="EMBL" id="BAAAQN010000059">
    <property type="protein sequence ID" value="GAA2054608.1"/>
    <property type="molecule type" value="Genomic_DNA"/>
</dbReference>
<dbReference type="Gene3D" id="3.40.50.1470">
    <property type="entry name" value="Peptidyl-tRNA hydrolase"/>
    <property type="match status" value="1"/>
</dbReference>
<comment type="function">
    <text evidence="7">Catalyzes the release of premature peptidyl moieties from peptidyl-tRNA molecules trapped in stalled 50S ribosomal subunits, and thus maintains levels of free tRNAs and 50S ribosomes.</text>
</comment>
<feature type="site" description="Stabilizes the basic form of H active site to accept a proton" evidence="7">
    <location>
        <position position="96"/>
    </location>
</feature>
<comment type="caution">
    <text evidence="7">Lacks conserved residue(s) required for the propagation of feature annotation.</text>
</comment>
<keyword evidence="11" id="KW-1185">Reference proteome</keyword>
<dbReference type="PANTHER" id="PTHR17224">
    <property type="entry name" value="PEPTIDYL-TRNA HYDROLASE"/>
    <property type="match status" value="1"/>
</dbReference>
<dbReference type="InterPro" id="IPR018171">
    <property type="entry name" value="Pept_tRNA_hydro_CS"/>
</dbReference>
<feature type="site" description="Discriminates between blocked and unblocked aminoacyl-tRNA" evidence="7">
    <location>
        <position position="14"/>
    </location>
</feature>
<proteinExistence type="inferred from homology"/>
<gene>
    <name evidence="10" type="primary">pth_1</name>
    <name evidence="7" type="synonym">pth</name>
    <name evidence="10" type="ORF">GCM10009839_73570</name>
</gene>
<comment type="catalytic activity">
    <reaction evidence="7 8">
        <text>an N-acyl-L-alpha-aminoacyl-tRNA + H2O = an N-acyl-L-amino acid + a tRNA + H(+)</text>
        <dbReference type="Rhea" id="RHEA:54448"/>
        <dbReference type="Rhea" id="RHEA-COMP:10123"/>
        <dbReference type="Rhea" id="RHEA-COMP:13883"/>
        <dbReference type="ChEBI" id="CHEBI:15377"/>
        <dbReference type="ChEBI" id="CHEBI:15378"/>
        <dbReference type="ChEBI" id="CHEBI:59874"/>
        <dbReference type="ChEBI" id="CHEBI:78442"/>
        <dbReference type="ChEBI" id="CHEBI:138191"/>
        <dbReference type="EC" id="3.1.1.29"/>
    </reaction>
</comment>
<evidence type="ECO:0000256" key="7">
    <source>
        <dbReference type="HAMAP-Rule" id="MF_00083"/>
    </source>
</evidence>
<comment type="function">
    <text evidence="7">Hydrolyzes ribosome-free peptidyl-tRNAs (with 1 or more amino acids incorporated), which drop off the ribosome during protein synthesis, or as a result of ribosome stalling.</text>
</comment>
<accession>A0ABN2V8K6</accession>
<dbReference type="RefSeq" id="WP_344670328.1">
    <property type="nucleotide sequence ID" value="NZ_BAAAQN010000059.1"/>
</dbReference>
<dbReference type="Pfam" id="PF01195">
    <property type="entry name" value="Pept_tRNA_hydro"/>
    <property type="match status" value="1"/>
</dbReference>
<feature type="binding site" evidence="7">
    <location>
        <position position="71"/>
    </location>
    <ligand>
        <name>tRNA</name>
        <dbReference type="ChEBI" id="CHEBI:17843"/>
    </ligand>
</feature>
<dbReference type="NCBIfam" id="TIGR00447">
    <property type="entry name" value="pth"/>
    <property type="match status" value="1"/>
</dbReference>